<dbReference type="SUPFAM" id="SSF111369">
    <property type="entry name" value="HlyD-like secretion proteins"/>
    <property type="match status" value="1"/>
</dbReference>
<dbReference type="GO" id="GO:0015562">
    <property type="term" value="F:efflux transmembrane transporter activity"/>
    <property type="evidence" value="ECO:0007669"/>
    <property type="project" value="TreeGrafter"/>
</dbReference>
<dbReference type="AlphaFoldDB" id="A0A831ZN13"/>
<dbReference type="Gene3D" id="2.40.50.100">
    <property type="match status" value="1"/>
</dbReference>
<gene>
    <name evidence="4" type="ORF">ENS06_14355</name>
</gene>
<keyword evidence="2" id="KW-1133">Transmembrane helix</keyword>
<keyword evidence="1" id="KW-0175">Coiled coil</keyword>
<dbReference type="Gene3D" id="2.40.30.170">
    <property type="match status" value="1"/>
</dbReference>
<feature type="coiled-coil region" evidence="1">
    <location>
        <begin position="180"/>
        <end position="228"/>
    </location>
</feature>
<sequence>MDQHKVDSGDRKVGFRIAVCSAILLAGILAMAALASLKKAPAQAVSQEQAYKVEILRAQPENVPVVLTGFGEARSIRSVVLSAEVSGTVIAVHPRLNLGEIIPEGEVLFQIDPRDYQSALAEADAQVAQLENTAVRLEKEWELEKRRLGALQRTRDLALAEFQRLQRLYDESRVGTRSGVEAAEKAYNQALDQLRLLELSVAVYPVRLREARAALDAARAQRERALTQLARCTVKAPFTGRIAAKTVEHGQFISPGTPAVTLADDSMLEIHVPLDSDDARRWLLFDPSSGPSELAWFENLRQVPCTVRWSQDPDGHAWQGFLHRVVAFDRTSRTLTVAVRVPADQASRVGRSGLPLVEGMFCAVEILGRTLEQVVRLPQWAVTYDNKVYLAVERRLKTVPVEVARLQGEEAFISKGLHAGDVVIVTRLVNPLENMLLDVVETQRQPSKDSTS</sequence>
<dbReference type="InterPro" id="IPR058625">
    <property type="entry name" value="MdtA-like_BSH"/>
</dbReference>
<dbReference type="PANTHER" id="PTHR30469:SF12">
    <property type="entry name" value="MULTIDRUG RESISTANCE PROTEIN MDTA"/>
    <property type="match status" value="1"/>
</dbReference>
<feature type="transmembrane region" description="Helical" evidence="2">
    <location>
        <begin position="13"/>
        <end position="37"/>
    </location>
</feature>
<accession>A0A831ZN13</accession>
<proteinExistence type="predicted"/>
<feature type="domain" description="Multidrug resistance protein MdtA-like barrel-sandwich hybrid" evidence="3">
    <location>
        <begin position="78"/>
        <end position="259"/>
    </location>
</feature>
<dbReference type="PANTHER" id="PTHR30469">
    <property type="entry name" value="MULTIDRUG RESISTANCE PROTEIN MDTA"/>
    <property type="match status" value="1"/>
</dbReference>
<keyword evidence="2" id="KW-0812">Transmembrane</keyword>
<dbReference type="GO" id="GO:1990281">
    <property type="term" value="C:efflux pump complex"/>
    <property type="evidence" value="ECO:0007669"/>
    <property type="project" value="TreeGrafter"/>
</dbReference>
<reference evidence="4" key="1">
    <citation type="journal article" date="2020" name="mSystems">
        <title>Genome- and Community-Level Interaction Insights into Carbon Utilization and Element Cycling Functions of Hydrothermarchaeota in Hydrothermal Sediment.</title>
        <authorList>
            <person name="Zhou Z."/>
            <person name="Liu Y."/>
            <person name="Xu W."/>
            <person name="Pan J."/>
            <person name="Luo Z.H."/>
            <person name="Li M."/>
        </authorList>
    </citation>
    <scope>NUCLEOTIDE SEQUENCE [LARGE SCALE GENOMIC DNA]</scope>
    <source>
        <strain evidence="4">SpSt-456</strain>
    </source>
</reference>
<feature type="coiled-coil region" evidence="1">
    <location>
        <begin position="120"/>
        <end position="147"/>
    </location>
</feature>
<evidence type="ECO:0000313" key="4">
    <source>
        <dbReference type="EMBL" id="HFK98491.1"/>
    </source>
</evidence>
<dbReference type="Gene3D" id="2.40.420.20">
    <property type="match status" value="1"/>
</dbReference>
<comment type="caution">
    <text evidence="4">The sequence shown here is derived from an EMBL/GenBank/DDBJ whole genome shotgun (WGS) entry which is preliminary data.</text>
</comment>
<dbReference type="Pfam" id="PF25917">
    <property type="entry name" value="BSH_RND"/>
    <property type="match status" value="1"/>
</dbReference>
<protein>
    <submittedName>
        <fullName evidence="4">HlyD family efflux transporter periplasmic adaptor subunit</fullName>
    </submittedName>
</protein>
<dbReference type="EMBL" id="DSTK01000040">
    <property type="protein sequence ID" value="HFK98491.1"/>
    <property type="molecule type" value="Genomic_DNA"/>
</dbReference>
<organism evidence="4">
    <name type="scientific">Desulfacinum infernum</name>
    <dbReference type="NCBI Taxonomy" id="35837"/>
    <lineage>
        <taxon>Bacteria</taxon>
        <taxon>Pseudomonadati</taxon>
        <taxon>Thermodesulfobacteriota</taxon>
        <taxon>Syntrophobacteria</taxon>
        <taxon>Syntrophobacterales</taxon>
        <taxon>Syntrophobacteraceae</taxon>
        <taxon>Desulfacinum</taxon>
    </lineage>
</organism>
<name>A0A831ZN13_9BACT</name>
<evidence type="ECO:0000259" key="3">
    <source>
        <dbReference type="Pfam" id="PF25917"/>
    </source>
</evidence>
<evidence type="ECO:0000256" key="1">
    <source>
        <dbReference type="SAM" id="Coils"/>
    </source>
</evidence>
<evidence type="ECO:0000256" key="2">
    <source>
        <dbReference type="SAM" id="Phobius"/>
    </source>
</evidence>
<keyword evidence="2" id="KW-0472">Membrane</keyword>
<dbReference type="Gene3D" id="1.10.287.470">
    <property type="entry name" value="Helix hairpin bin"/>
    <property type="match status" value="1"/>
</dbReference>